<sequence length="258" mass="27516">MMRELRRFLIAMGYFTRLPVPAWVGWEAGELNRAARYFPWIGLLVALIVASVLWCVALYLPLGVAVLLSMIVSLRLTGAFHEDGLADAADGLGGGWQREDVLRIMKDSRIGTYGAAALVTALLLKWGCLSALTPGQTVLALFVAHPLSRLAALLVMLSLPYVRDEDSSRAKPVAQGLGWPEGLIGALGGLLPLLLAGLAGALSAARIALILGAVLLVLAFWFRLLQRRLGGYTGDCLGAVQQCSELAIYLVLCAHVAG</sequence>
<proteinExistence type="inferred from homology"/>
<keyword evidence="9 19" id="KW-0808">Transferase</keyword>
<dbReference type="EC" id="2.7.8.26" evidence="5 19"/>
<comment type="function">
    <text evidence="14 19">Joins adenosylcobinamide-GDP and alpha-ribazole to generate adenosylcobalamin (Ado-cobalamin). Also synthesizes adenosylcobalamin 5'-phosphate from adenosylcobinamide-GDP and alpha-ribazole 5'-phosphate.</text>
</comment>
<dbReference type="PANTHER" id="PTHR34148:SF1">
    <property type="entry name" value="ADENOSYLCOBINAMIDE-GDP RIBAZOLETRANSFERASE"/>
    <property type="match status" value="1"/>
</dbReference>
<dbReference type="InterPro" id="IPR003805">
    <property type="entry name" value="CobS"/>
</dbReference>
<evidence type="ECO:0000256" key="12">
    <source>
        <dbReference type="ARBA" id="ARBA00022989"/>
    </source>
</evidence>
<keyword evidence="10 19" id="KW-0812">Transmembrane</keyword>
<feature type="transmembrane region" description="Helical" evidence="19">
    <location>
        <begin position="38"/>
        <end position="68"/>
    </location>
</feature>
<dbReference type="NCBIfam" id="NF001277">
    <property type="entry name" value="PRK00235.1-3"/>
    <property type="match status" value="1"/>
</dbReference>
<evidence type="ECO:0000256" key="11">
    <source>
        <dbReference type="ARBA" id="ARBA00022842"/>
    </source>
</evidence>
<comment type="catalytic activity">
    <reaction evidence="17 19">
        <text>alpha-ribazole + adenosylcob(III)inamide-GDP = adenosylcob(III)alamin + GMP + H(+)</text>
        <dbReference type="Rhea" id="RHEA:16049"/>
        <dbReference type="ChEBI" id="CHEBI:10329"/>
        <dbReference type="ChEBI" id="CHEBI:15378"/>
        <dbReference type="ChEBI" id="CHEBI:18408"/>
        <dbReference type="ChEBI" id="CHEBI:58115"/>
        <dbReference type="ChEBI" id="CHEBI:60487"/>
        <dbReference type="EC" id="2.7.8.26"/>
    </reaction>
</comment>
<comment type="similarity">
    <text evidence="4 19">Belongs to the CobS family.</text>
</comment>
<evidence type="ECO:0000256" key="16">
    <source>
        <dbReference type="ARBA" id="ARBA00032853"/>
    </source>
</evidence>
<protein>
    <recommendedName>
        <fullName evidence="6 19">Adenosylcobinamide-GDP ribazoletransferase</fullName>
        <ecNumber evidence="5 19">2.7.8.26</ecNumber>
    </recommendedName>
    <alternativeName>
        <fullName evidence="16 19">Cobalamin synthase</fullName>
    </alternativeName>
    <alternativeName>
        <fullName evidence="15 19">Cobalamin-5'-phosphate synthase</fullName>
    </alternativeName>
</protein>
<evidence type="ECO:0000256" key="13">
    <source>
        <dbReference type="ARBA" id="ARBA00023136"/>
    </source>
</evidence>
<evidence type="ECO:0000256" key="2">
    <source>
        <dbReference type="ARBA" id="ARBA00004651"/>
    </source>
</evidence>
<organism evidence="20 21">
    <name type="scientific">Uliginosibacterium sediminicola</name>
    <dbReference type="NCBI Taxonomy" id="2024550"/>
    <lineage>
        <taxon>Bacteria</taxon>
        <taxon>Pseudomonadati</taxon>
        <taxon>Pseudomonadota</taxon>
        <taxon>Betaproteobacteria</taxon>
        <taxon>Rhodocyclales</taxon>
        <taxon>Zoogloeaceae</taxon>
        <taxon>Uliginosibacterium</taxon>
    </lineage>
</organism>
<keyword evidence="12 19" id="KW-1133">Transmembrane helix</keyword>
<feature type="transmembrane region" description="Helical" evidence="19">
    <location>
        <begin position="138"/>
        <end position="162"/>
    </location>
</feature>
<evidence type="ECO:0000256" key="17">
    <source>
        <dbReference type="ARBA" id="ARBA00048623"/>
    </source>
</evidence>
<feature type="transmembrane region" description="Helical" evidence="19">
    <location>
        <begin position="110"/>
        <end position="132"/>
    </location>
</feature>
<comment type="catalytic activity">
    <reaction evidence="18 19">
        <text>alpha-ribazole 5'-phosphate + adenosylcob(III)inamide-GDP = adenosylcob(III)alamin 5'-phosphate + GMP + H(+)</text>
        <dbReference type="Rhea" id="RHEA:23560"/>
        <dbReference type="ChEBI" id="CHEBI:15378"/>
        <dbReference type="ChEBI" id="CHEBI:57918"/>
        <dbReference type="ChEBI" id="CHEBI:58115"/>
        <dbReference type="ChEBI" id="CHEBI:60487"/>
        <dbReference type="ChEBI" id="CHEBI:60493"/>
        <dbReference type="EC" id="2.7.8.26"/>
    </reaction>
</comment>
<comment type="cofactor">
    <cofactor evidence="1 19">
        <name>Mg(2+)</name>
        <dbReference type="ChEBI" id="CHEBI:18420"/>
    </cofactor>
</comment>
<feature type="transmembrane region" description="Helical" evidence="19">
    <location>
        <begin position="207"/>
        <end position="225"/>
    </location>
</feature>
<comment type="caution">
    <text evidence="20">The sequence shown here is derived from an EMBL/GenBank/DDBJ whole genome shotgun (WGS) entry which is preliminary data.</text>
</comment>
<evidence type="ECO:0000256" key="18">
    <source>
        <dbReference type="ARBA" id="ARBA00049504"/>
    </source>
</evidence>
<evidence type="ECO:0000256" key="10">
    <source>
        <dbReference type="ARBA" id="ARBA00022692"/>
    </source>
</evidence>
<evidence type="ECO:0000256" key="8">
    <source>
        <dbReference type="ARBA" id="ARBA00022573"/>
    </source>
</evidence>
<evidence type="ECO:0000256" key="15">
    <source>
        <dbReference type="ARBA" id="ARBA00032605"/>
    </source>
</evidence>
<feature type="transmembrane region" description="Helical" evidence="19">
    <location>
        <begin position="183"/>
        <end position="201"/>
    </location>
</feature>
<keyword evidence="11 19" id="KW-0460">Magnesium</keyword>
<dbReference type="Proteomes" id="UP001410394">
    <property type="component" value="Unassembled WGS sequence"/>
</dbReference>
<comment type="pathway">
    <text evidence="3 19">Cofactor biosynthesis; adenosylcobalamin biosynthesis; adenosylcobalamin from cob(II)yrinate a,c-diamide: step 7/7.</text>
</comment>
<gene>
    <name evidence="19" type="primary">cobS</name>
    <name evidence="20" type="ORF">ABDB84_07620</name>
</gene>
<dbReference type="GO" id="GO:0051073">
    <property type="term" value="F:adenosylcobinamide-GDP ribazoletransferase activity"/>
    <property type="evidence" value="ECO:0007669"/>
    <property type="project" value="UniProtKB-EC"/>
</dbReference>
<dbReference type="EMBL" id="JBDIVE010000003">
    <property type="protein sequence ID" value="MEN3068343.1"/>
    <property type="molecule type" value="Genomic_DNA"/>
</dbReference>
<evidence type="ECO:0000313" key="20">
    <source>
        <dbReference type="EMBL" id="MEN3068343.1"/>
    </source>
</evidence>
<comment type="subcellular location">
    <subcellularLocation>
        <location evidence="2 19">Cell membrane</location>
        <topology evidence="2 19">Multi-pass membrane protein</topology>
    </subcellularLocation>
</comment>
<evidence type="ECO:0000256" key="3">
    <source>
        <dbReference type="ARBA" id="ARBA00004663"/>
    </source>
</evidence>
<evidence type="ECO:0000256" key="19">
    <source>
        <dbReference type="HAMAP-Rule" id="MF_00719"/>
    </source>
</evidence>
<evidence type="ECO:0000256" key="7">
    <source>
        <dbReference type="ARBA" id="ARBA00022475"/>
    </source>
</evidence>
<keyword evidence="21" id="KW-1185">Reference proteome</keyword>
<keyword evidence="8 19" id="KW-0169">Cobalamin biosynthesis</keyword>
<accession>A0ABU9YX50</accession>
<keyword evidence="13 19" id="KW-0472">Membrane</keyword>
<evidence type="ECO:0000256" key="5">
    <source>
        <dbReference type="ARBA" id="ARBA00013200"/>
    </source>
</evidence>
<evidence type="ECO:0000256" key="9">
    <source>
        <dbReference type="ARBA" id="ARBA00022679"/>
    </source>
</evidence>
<evidence type="ECO:0000256" key="14">
    <source>
        <dbReference type="ARBA" id="ARBA00025228"/>
    </source>
</evidence>
<evidence type="ECO:0000256" key="6">
    <source>
        <dbReference type="ARBA" id="ARBA00015850"/>
    </source>
</evidence>
<dbReference type="RefSeq" id="WP_345919112.1">
    <property type="nucleotide sequence ID" value="NZ_JBDIVE010000003.1"/>
</dbReference>
<reference evidence="20 21" key="1">
    <citation type="journal article" date="2018" name="Int. J. Syst. Evol. Microbiol.">
        <title>Uliginosibacterium sediminicola sp. nov., isolated from freshwater sediment.</title>
        <authorList>
            <person name="Hwang W.M."/>
            <person name="Kim S.M."/>
            <person name="Kang K."/>
            <person name="Ahn T.Y."/>
        </authorList>
    </citation>
    <scope>NUCLEOTIDE SEQUENCE [LARGE SCALE GENOMIC DNA]</scope>
    <source>
        <strain evidence="20 21">M1-21</strain>
    </source>
</reference>
<dbReference type="HAMAP" id="MF_00719">
    <property type="entry name" value="CobS"/>
    <property type="match status" value="1"/>
</dbReference>
<keyword evidence="7 19" id="KW-1003">Cell membrane</keyword>
<name>A0ABU9YX50_9RHOO</name>
<dbReference type="PANTHER" id="PTHR34148">
    <property type="entry name" value="ADENOSYLCOBINAMIDE-GDP RIBAZOLETRANSFERASE"/>
    <property type="match status" value="1"/>
</dbReference>
<dbReference type="Pfam" id="PF02654">
    <property type="entry name" value="CobS"/>
    <property type="match status" value="1"/>
</dbReference>
<evidence type="ECO:0000313" key="21">
    <source>
        <dbReference type="Proteomes" id="UP001410394"/>
    </source>
</evidence>
<evidence type="ECO:0000256" key="4">
    <source>
        <dbReference type="ARBA" id="ARBA00010561"/>
    </source>
</evidence>
<evidence type="ECO:0000256" key="1">
    <source>
        <dbReference type="ARBA" id="ARBA00001946"/>
    </source>
</evidence>